<dbReference type="Proteomes" id="UP000610594">
    <property type="component" value="Unassembled WGS sequence"/>
</dbReference>
<organism evidence="1 2">
    <name type="scientific">Massilia genomosp. 1</name>
    <dbReference type="NCBI Taxonomy" id="2609280"/>
    <lineage>
        <taxon>Bacteria</taxon>
        <taxon>Pseudomonadati</taxon>
        <taxon>Pseudomonadota</taxon>
        <taxon>Betaproteobacteria</taxon>
        <taxon>Burkholderiales</taxon>
        <taxon>Oxalobacteraceae</taxon>
        <taxon>Telluria group</taxon>
        <taxon>Massilia</taxon>
    </lineage>
</organism>
<keyword evidence="2" id="KW-1185">Reference proteome</keyword>
<accession>A0ABX0MTL8</accession>
<gene>
    <name evidence="1" type="ORF">F1735_10040</name>
</gene>
<protein>
    <recommendedName>
        <fullName evidence="3">WYL domain-containing protein</fullName>
    </recommendedName>
</protein>
<name>A0ABX0MTL8_9BURK</name>
<evidence type="ECO:0000313" key="2">
    <source>
        <dbReference type="Proteomes" id="UP000610594"/>
    </source>
</evidence>
<comment type="caution">
    <text evidence="1">The sequence shown here is derived from an EMBL/GenBank/DDBJ whole genome shotgun (WGS) entry which is preliminary data.</text>
</comment>
<proteinExistence type="predicted"/>
<dbReference type="EMBL" id="WHJF01000020">
    <property type="protein sequence ID" value="NHZ62644.1"/>
    <property type="molecule type" value="Genomic_DNA"/>
</dbReference>
<evidence type="ECO:0000313" key="1">
    <source>
        <dbReference type="EMBL" id="NHZ62644.1"/>
    </source>
</evidence>
<sequence>MNSIIKLAIENKQVLELRYNEKVRLVEPHCYGTDKNGEEKLRCYQQGNRGLVYDKGAWKILSVSEIRNLTATGNNFRGPRPDYNPDDPQISRIYARL</sequence>
<dbReference type="RefSeq" id="WP_167236807.1">
    <property type="nucleotide sequence ID" value="NZ_WHJF01000020.1"/>
</dbReference>
<evidence type="ECO:0008006" key="3">
    <source>
        <dbReference type="Google" id="ProtNLM"/>
    </source>
</evidence>
<reference evidence="1 2" key="1">
    <citation type="submission" date="2019-10" db="EMBL/GenBank/DDBJ databases">
        <title>Taxonomy of Antarctic Massilia spp.: description of Massilia rubra sp. nov., Massilia aquatica sp. nov., Massilia mucilaginosa sp. nov., Massilia frigida sp. nov. isolated from streams, lakes and regoliths.</title>
        <authorList>
            <person name="Holochova P."/>
            <person name="Sedlacek I."/>
            <person name="Kralova S."/>
            <person name="Maslanova I."/>
            <person name="Busse H.-J."/>
            <person name="Stankova E."/>
            <person name="Vrbovska V."/>
            <person name="Kovarovic V."/>
            <person name="Bartak M."/>
            <person name="Svec P."/>
            <person name="Pantucek R."/>
        </authorList>
    </citation>
    <scope>NUCLEOTIDE SEQUENCE [LARGE SCALE GENOMIC DNA]</scope>
    <source>
        <strain evidence="1 2">CCM 8694</strain>
    </source>
</reference>